<dbReference type="Proteomes" id="UP000294847">
    <property type="component" value="Chromosome 3"/>
</dbReference>
<sequence length="99" mass="10991">MFTEHSFPKAHVRIELYRTQIQAVKPCREASIPSEAQALNLDQSNHPCQAGNIWLSHTKKSFVQQTNSALDTTNPTKVPPQQSARTAFSFNPLGQDSLG</sequence>
<organism evidence="2 3">
    <name type="scientific">Pyricularia oryzae</name>
    <name type="common">Rice blast fungus</name>
    <name type="synonym">Magnaporthe oryzae</name>
    <dbReference type="NCBI Taxonomy" id="318829"/>
    <lineage>
        <taxon>Eukaryota</taxon>
        <taxon>Fungi</taxon>
        <taxon>Dikarya</taxon>
        <taxon>Ascomycota</taxon>
        <taxon>Pezizomycotina</taxon>
        <taxon>Sordariomycetes</taxon>
        <taxon>Sordariomycetidae</taxon>
        <taxon>Magnaporthales</taxon>
        <taxon>Pyriculariaceae</taxon>
        <taxon>Pyricularia</taxon>
    </lineage>
</organism>
<proteinExistence type="predicted"/>
<dbReference type="EMBL" id="CP034206">
    <property type="protein sequence ID" value="QBZ57928.1"/>
    <property type="molecule type" value="Genomic_DNA"/>
</dbReference>
<reference evidence="2 3" key="1">
    <citation type="journal article" date="2019" name="Mol. Biol. Evol.">
        <title>Blast fungal genomes show frequent chromosomal changes, gene gains and losses, and effector gene turnover.</title>
        <authorList>
            <person name="Gomez Luciano L.B."/>
            <person name="Jason Tsai I."/>
            <person name="Chuma I."/>
            <person name="Tosa Y."/>
            <person name="Chen Y.H."/>
            <person name="Li J.Y."/>
            <person name="Li M.Y."/>
            <person name="Jade Lu M.Y."/>
            <person name="Nakayashiki H."/>
            <person name="Li W.H."/>
        </authorList>
    </citation>
    <scope>NUCLEOTIDE SEQUENCE [LARGE SCALE GENOMIC DNA]</scope>
    <source>
        <strain evidence="2">MZ5-1-6</strain>
    </source>
</reference>
<accession>A0A4P7N5S8</accession>
<evidence type="ECO:0000313" key="3">
    <source>
        <dbReference type="Proteomes" id="UP000294847"/>
    </source>
</evidence>
<gene>
    <name evidence="2" type="ORF">PoMZ_02866</name>
</gene>
<dbReference type="AlphaFoldDB" id="A0A4P7N5S8"/>
<feature type="region of interest" description="Disordered" evidence="1">
    <location>
        <begin position="65"/>
        <end position="99"/>
    </location>
</feature>
<evidence type="ECO:0000313" key="2">
    <source>
        <dbReference type="EMBL" id="QBZ57928.1"/>
    </source>
</evidence>
<protein>
    <submittedName>
        <fullName evidence="2">Uncharacterized protein</fullName>
    </submittedName>
</protein>
<name>A0A4P7N5S8_PYROR</name>
<evidence type="ECO:0000256" key="1">
    <source>
        <dbReference type="SAM" id="MobiDB-lite"/>
    </source>
</evidence>